<dbReference type="InterPro" id="IPR008462">
    <property type="entry name" value="CsbD"/>
</dbReference>
<dbReference type="AlphaFoldDB" id="A0A9P6RCF5"/>
<accession>A0A9P6RCF5</accession>
<gene>
    <name evidence="4" type="ORF">BGZ99_007161</name>
</gene>
<reference evidence="4" key="1">
    <citation type="journal article" date="2020" name="Fungal Divers.">
        <title>Resolving the Mortierellaceae phylogeny through synthesis of multi-gene phylogenetics and phylogenomics.</title>
        <authorList>
            <person name="Vandepol N."/>
            <person name="Liber J."/>
            <person name="Desiro A."/>
            <person name="Na H."/>
            <person name="Kennedy M."/>
            <person name="Barry K."/>
            <person name="Grigoriev I.V."/>
            <person name="Miller A.N."/>
            <person name="O'Donnell K."/>
            <person name="Stajich J.E."/>
            <person name="Bonito G."/>
        </authorList>
    </citation>
    <scope>NUCLEOTIDE SEQUENCE</scope>
    <source>
        <strain evidence="4">REB-010B</strain>
    </source>
</reference>
<protein>
    <recommendedName>
        <fullName evidence="3">CsbD-like domain-containing protein</fullName>
    </recommendedName>
</protein>
<dbReference type="PANTHER" id="PTHR40460">
    <property type="entry name" value="CHROMOSOME 1, WHOLE GENOME SHOTGUN SEQUENCE"/>
    <property type="match status" value="1"/>
</dbReference>
<comment type="similarity">
    <text evidence="1">Belongs to the UPF0337 (CsbD) family.</text>
</comment>
<evidence type="ECO:0000256" key="2">
    <source>
        <dbReference type="SAM" id="MobiDB-lite"/>
    </source>
</evidence>
<proteinExistence type="inferred from homology"/>
<feature type="compositionally biased region" description="Low complexity" evidence="2">
    <location>
        <begin position="43"/>
        <end position="54"/>
    </location>
</feature>
<organism evidence="4 5">
    <name type="scientific">Dissophora globulifera</name>
    <dbReference type="NCBI Taxonomy" id="979702"/>
    <lineage>
        <taxon>Eukaryota</taxon>
        <taxon>Fungi</taxon>
        <taxon>Fungi incertae sedis</taxon>
        <taxon>Mucoromycota</taxon>
        <taxon>Mortierellomycotina</taxon>
        <taxon>Mortierellomycetes</taxon>
        <taxon>Mortierellales</taxon>
        <taxon>Mortierellaceae</taxon>
        <taxon>Dissophora</taxon>
    </lineage>
</organism>
<sequence length="94" mass="9428">MSNKMTGTYNEAVGSAKESLGRTVGNESLAAKGAAQNAEGHAQKTAATTQNKAKGVGNNIEGATQKAVGGATGNKSMEARGHANTALGDVQRNL</sequence>
<feature type="domain" description="CsbD-like" evidence="3">
    <location>
        <begin position="3"/>
        <end position="54"/>
    </location>
</feature>
<dbReference type="Proteomes" id="UP000738325">
    <property type="component" value="Unassembled WGS sequence"/>
</dbReference>
<feature type="region of interest" description="Disordered" evidence="2">
    <location>
        <begin position="1"/>
        <end position="94"/>
    </location>
</feature>
<dbReference type="SUPFAM" id="SSF69047">
    <property type="entry name" value="Hypothetical protein YjbJ"/>
    <property type="match status" value="2"/>
</dbReference>
<dbReference type="PANTHER" id="PTHR40460:SF1">
    <property type="entry name" value="CSBD-LIKE DOMAIN-CONTAINING PROTEIN"/>
    <property type="match status" value="1"/>
</dbReference>
<dbReference type="InterPro" id="IPR036629">
    <property type="entry name" value="YjbJ_sf"/>
</dbReference>
<evidence type="ECO:0000313" key="5">
    <source>
        <dbReference type="Proteomes" id="UP000738325"/>
    </source>
</evidence>
<dbReference type="EMBL" id="JAAAIP010000504">
    <property type="protein sequence ID" value="KAG0315930.1"/>
    <property type="molecule type" value="Genomic_DNA"/>
</dbReference>
<evidence type="ECO:0000256" key="1">
    <source>
        <dbReference type="ARBA" id="ARBA00009129"/>
    </source>
</evidence>
<keyword evidence="5" id="KW-1185">Reference proteome</keyword>
<comment type="caution">
    <text evidence="4">The sequence shown here is derived from an EMBL/GenBank/DDBJ whole genome shotgun (WGS) entry which is preliminary data.</text>
</comment>
<evidence type="ECO:0000313" key="4">
    <source>
        <dbReference type="EMBL" id="KAG0315930.1"/>
    </source>
</evidence>
<dbReference type="OrthoDB" id="9999611at2759"/>
<evidence type="ECO:0000259" key="3">
    <source>
        <dbReference type="Pfam" id="PF05532"/>
    </source>
</evidence>
<dbReference type="Pfam" id="PF05532">
    <property type="entry name" value="CsbD"/>
    <property type="match status" value="1"/>
</dbReference>
<name>A0A9P6RCF5_9FUNG</name>